<sequence length="346" mass="38678">MSEIVIVGARILGLSVAMTTDESGENVPSMTVVSLYGPDLFDFPHTHFRPFPSKIEDEVREVARKIATMLRFRALVSSNPECLYFENPDEFYQSLGKGYTEEISGFRVLDKAELPEGVIMGTDYETFTFNPPCKLKFQYAVNFVKAQLSFLKEMTLHGRSGATIVNCTGMGLQWEGGYDKKCFPIRGQTLLVRPRLNTGLEQFTVTNQLRDNKWTFFIFRPSFGGCIVDGTKQSHDTYSGVRKSDFEELKKRAAVLYPERMKVGADGKKMNISAGRVDGVLVVHDYGAGGSGFDFSYAVGERIAELVKQSRLKLQVESKDCILSKRARYATAFLLLCVPLTVPLAT</sequence>
<protein>
    <recommendedName>
        <fullName evidence="6">FAD dependent oxidoreductase domain-containing protein</fullName>
    </recommendedName>
</protein>
<gene>
    <name evidence="7" type="ORF">METBISCDRAFT_30941</name>
</gene>
<dbReference type="PANTHER" id="PTHR11530">
    <property type="entry name" value="D-AMINO ACID OXIDASE"/>
    <property type="match status" value="1"/>
</dbReference>
<organism evidence="7 8">
    <name type="scientific">Metschnikowia bicuspidata</name>
    <dbReference type="NCBI Taxonomy" id="27322"/>
    <lineage>
        <taxon>Eukaryota</taxon>
        <taxon>Fungi</taxon>
        <taxon>Dikarya</taxon>
        <taxon>Ascomycota</taxon>
        <taxon>Saccharomycotina</taxon>
        <taxon>Pichiomycetes</taxon>
        <taxon>Metschnikowiaceae</taxon>
        <taxon>Metschnikowia</taxon>
    </lineage>
</organism>
<evidence type="ECO:0000256" key="3">
    <source>
        <dbReference type="ARBA" id="ARBA00022630"/>
    </source>
</evidence>
<dbReference type="EMBL" id="ML004459">
    <property type="protein sequence ID" value="RKP30423.1"/>
    <property type="molecule type" value="Genomic_DNA"/>
</dbReference>
<evidence type="ECO:0000256" key="2">
    <source>
        <dbReference type="ARBA" id="ARBA00006730"/>
    </source>
</evidence>
<keyword evidence="5" id="KW-0560">Oxidoreductase</keyword>
<evidence type="ECO:0000256" key="1">
    <source>
        <dbReference type="ARBA" id="ARBA00001974"/>
    </source>
</evidence>
<comment type="similarity">
    <text evidence="2">Belongs to the DAMOX/DASOX family.</text>
</comment>
<dbReference type="OrthoDB" id="2015447at2759"/>
<evidence type="ECO:0000313" key="8">
    <source>
        <dbReference type="Proteomes" id="UP000268321"/>
    </source>
</evidence>
<dbReference type="Proteomes" id="UP000268321">
    <property type="component" value="Unassembled WGS sequence"/>
</dbReference>
<keyword evidence="4" id="KW-0274">FAD</keyword>
<evidence type="ECO:0000256" key="4">
    <source>
        <dbReference type="ARBA" id="ARBA00022827"/>
    </source>
</evidence>
<proteinExistence type="inferred from homology"/>
<dbReference type="Gene3D" id="3.30.9.10">
    <property type="entry name" value="D-Amino Acid Oxidase, subunit A, domain 2"/>
    <property type="match status" value="1"/>
</dbReference>
<dbReference type="Pfam" id="PF01266">
    <property type="entry name" value="DAO"/>
    <property type="match status" value="1"/>
</dbReference>
<comment type="cofactor">
    <cofactor evidence="1">
        <name>FAD</name>
        <dbReference type="ChEBI" id="CHEBI:57692"/>
    </cofactor>
</comment>
<dbReference type="Gene3D" id="3.40.50.720">
    <property type="entry name" value="NAD(P)-binding Rossmann-like Domain"/>
    <property type="match status" value="1"/>
</dbReference>
<feature type="domain" description="FAD dependent oxidoreductase" evidence="6">
    <location>
        <begin position="161"/>
        <end position="306"/>
    </location>
</feature>
<reference evidence="8" key="1">
    <citation type="journal article" date="2018" name="Nat. Microbiol.">
        <title>Leveraging single-cell genomics to expand the fungal tree of life.</title>
        <authorList>
            <person name="Ahrendt S.R."/>
            <person name="Quandt C.A."/>
            <person name="Ciobanu D."/>
            <person name="Clum A."/>
            <person name="Salamov A."/>
            <person name="Andreopoulos B."/>
            <person name="Cheng J.F."/>
            <person name="Woyke T."/>
            <person name="Pelin A."/>
            <person name="Henrissat B."/>
            <person name="Reynolds N.K."/>
            <person name="Benny G.L."/>
            <person name="Smith M.E."/>
            <person name="James T.Y."/>
            <person name="Grigoriev I.V."/>
        </authorList>
    </citation>
    <scope>NUCLEOTIDE SEQUENCE [LARGE SCALE GENOMIC DNA]</scope>
    <source>
        <strain evidence="8">Baker2002</strain>
    </source>
</reference>
<dbReference type="InterPro" id="IPR023209">
    <property type="entry name" value="DAO"/>
</dbReference>
<dbReference type="GO" id="GO:0003884">
    <property type="term" value="F:D-amino-acid oxidase activity"/>
    <property type="evidence" value="ECO:0007669"/>
    <property type="project" value="InterPro"/>
</dbReference>
<dbReference type="InterPro" id="IPR006076">
    <property type="entry name" value="FAD-dep_OxRdtase"/>
</dbReference>
<dbReference type="GO" id="GO:0019478">
    <property type="term" value="P:D-amino acid catabolic process"/>
    <property type="evidence" value="ECO:0007669"/>
    <property type="project" value="TreeGrafter"/>
</dbReference>
<evidence type="ECO:0000256" key="5">
    <source>
        <dbReference type="ARBA" id="ARBA00023002"/>
    </source>
</evidence>
<accession>A0A4P9ZC84</accession>
<dbReference type="GO" id="GO:0005737">
    <property type="term" value="C:cytoplasm"/>
    <property type="evidence" value="ECO:0007669"/>
    <property type="project" value="TreeGrafter"/>
</dbReference>
<dbReference type="AlphaFoldDB" id="A0A4P9ZC84"/>
<dbReference type="PANTHER" id="PTHR11530:SF26">
    <property type="entry name" value="FAD DEPENDENT OXIDOREDUCTASE SUPERFAMILY (AFU_ORTHOLOGUE AFUA_5G13940)"/>
    <property type="match status" value="1"/>
</dbReference>
<dbReference type="SUPFAM" id="SSF51971">
    <property type="entry name" value="Nucleotide-binding domain"/>
    <property type="match status" value="1"/>
</dbReference>
<evidence type="ECO:0000259" key="6">
    <source>
        <dbReference type="Pfam" id="PF01266"/>
    </source>
</evidence>
<dbReference type="GO" id="GO:0071949">
    <property type="term" value="F:FAD binding"/>
    <property type="evidence" value="ECO:0007669"/>
    <property type="project" value="InterPro"/>
</dbReference>
<name>A0A4P9ZC84_9ASCO</name>
<evidence type="ECO:0000313" key="7">
    <source>
        <dbReference type="EMBL" id="RKP30423.1"/>
    </source>
</evidence>
<keyword evidence="3" id="KW-0285">Flavoprotein</keyword>
<keyword evidence="8" id="KW-1185">Reference proteome</keyword>